<evidence type="ECO:0000256" key="4">
    <source>
        <dbReference type="ARBA" id="ARBA00023004"/>
    </source>
</evidence>
<dbReference type="PANTHER" id="PTHR43100:SF1">
    <property type="entry name" value="GLUTAMATE SYNTHASE [NADPH] SMALL CHAIN"/>
    <property type="match status" value="1"/>
</dbReference>
<dbReference type="GO" id="GO:0051536">
    <property type="term" value="F:iron-sulfur cluster binding"/>
    <property type="evidence" value="ECO:0007669"/>
    <property type="project" value="UniProtKB-KW"/>
</dbReference>
<protein>
    <recommendedName>
        <fullName evidence="11">Dihydroprymidine dehydrogenase domain-containing protein</fullName>
    </recommendedName>
</protein>
<evidence type="ECO:0000256" key="6">
    <source>
        <dbReference type="ARBA" id="ARBA00023164"/>
    </source>
</evidence>
<dbReference type="Gene3D" id="3.50.50.60">
    <property type="entry name" value="FAD/NAD(P)-binding domain"/>
    <property type="match status" value="1"/>
</dbReference>
<keyword evidence="1" id="KW-0028">Amino-acid biosynthesis</keyword>
<evidence type="ECO:0000256" key="1">
    <source>
        <dbReference type="ARBA" id="ARBA00022605"/>
    </source>
</evidence>
<dbReference type="FunFam" id="3.50.50.60:FF:000124">
    <property type="entry name" value="Glutamate synthase small subunit"/>
    <property type="match status" value="1"/>
</dbReference>
<keyword evidence="4" id="KW-0408">Iron</keyword>
<reference evidence="10" key="1">
    <citation type="submission" date="2018-05" db="EMBL/GenBank/DDBJ databases">
        <authorList>
            <person name="Lanie J.A."/>
            <person name="Ng W.-L."/>
            <person name="Kazmierczak K.M."/>
            <person name="Andrzejewski T.M."/>
            <person name="Davidsen T.M."/>
            <person name="Wayne K.J."/>
            <person name="Tettelin H."/>
            <person name="Glass J.I."/>
            <person name="Rusch D."/>
            <person name="Podicherti R."/>
            <person name="Tsui H.-C.T."/>
            <person name="Winkler M.E."/>
        </authorList>
    </citation>
    <scope>NUCLEOTIDE SEQUENCE</scope>
</reference>
<dbReference type="AlphaFoldDB" id="A0A382MRX6"/>
<dbReference type="EMBL" id="UINC01095087">
    <property type="protein sequence ID" value="SVC50885.1"/>
    <property type="molecule type" value="Genomic_DNA"/>
</dbReference>
<evidence type="ECO:0000256" key="5">
    <source>
        <dbReference type="ARBA" id="ARBA00023014"/>
    </source>
</evidence>
<dbReference type="GO" id="GO:0046872">
    <property type="term" value="F:metal ion binding"/>
    <property type="evidence" value="ECO:0007669"/>
    <property type="project" value="UniProtKB-KW"/>
</dbReference>
<evidence type="ECO:0008006" key="11">
    <source>
        <dbReference type="Google" id="ProtNLM"/>
    </source>
</evidence>
<dbReference type="PANTHER" id="PTHR43100">
    <property type="entry name" value="GLUTAMATE SYNTHASE [NADPH] SMALL CHAIN"/>
    <property type="match status" value="1"/>
</dbReference>
<feature type="domain" description="FAD/NAD(P)-binding" evidence="8">
    <location>
        <begin position="157"/>
        <end position="278"/>
    </location>
</feature>
<dbReference type="InterPro" id="IPR023753">
    <property type="entry name" value="FAD/NAD-binding_dom"/>
</dbReference>
<dbReference type="GO" id="GO:0016639">
    <property type="term" value="F:oxidoreductase activity, acting on the CH-NH2 group of donors, NAD or NADP as acceptor"/>
    <property type="evidence" value="ECO:0007669"/>
    <property type="project" value="InterPro"/>
</dbReference>
<organism evidence="10">
    <name type="scientific">marine metagenome</name>
    <dbReference type="NCBI Taxonomy" id="408172"/>
    <lineage>
        <taxon>unclassified sequences</taxon>
        <taxon>metagenomes</taxon>
        <taxon>ecological metagenomes</taxon>
    </lineage>
</organism>
<dbReference type="InterPro" id="IPR036188">
    <property type="entry name" value="FAD/NAD-bd_sf"/>
</dbReference>
<dbReference type="FunFam" id="3.40.50.720:FF:000113">
    <property type="entry name" value="Glutamate synthase [NADH], amyloplastic"/>
    <property type="match status" value="1"/>
</dbReference>
<evidence type="ECO:0000256" key="3">
    <source>
        <dbReference type="ARBA" id="ARBA00023002"/>
    </source>
</evidence>
<sequence>MGKPTGFMEYNRELPDDRSPLDRIEDWDEFHLHFDEKRLQTQGSRCMDCGVPFCHTGTRLPETTPFASGCPINNLIPEWNDLIYRGLWKEALDRLHKTNNFPEFTGRVCPAPCEGACVLGMIEPAVTIKNVEVSIADKGWEEGWIVASPPKRRSGKAVAVVGSGPAGLSCAAQLNKAGHLVTVYERADRIGGLLMYGIPNMKLDKKYVQRRVDLMEEEGVTFVTNTEIGVDIQATELVESFDAVVLCGGATKPRDLPIEGRDLNGIHFAVKFLSQNTKSLLDSKHADGSYISAKGKHVIV</sequence>
<evidence type="ECO:0000259" key="9">
    <source>
        <dbReference type="Pfam" id="PF14691"/>
    </source>
</evidence>
<feature type="domain" description="Dihydroprymidine dehydrogenase" evidence="9">
    <location>
        <begin position="23"/>
        <end position="143"/>
    </location>
</feature>
<dbReference type="NCBIfam" id="TIGR01317">
    <property type="entry name" value="GOGAT_sm_gam"/>
    <property type="match status" value="1"/>
</dbReference>
<evidence type="ECO:0000313" key="10">
    <source>
        <dbReference type="EMBL" id="SVC50885.1"/>
    </source>
</evidence>
<dbReference type="InterPro" id="IPR028261">
    <property type="entry name" value="DPD_II"/>
</dbReference>
<dbReference type="InterPro" id="IPR051394">
    <property type="entry name" value="Glutamate_Synthase"/>
</dbReference>
<dbReference type="GO" id="GO:0006537">
    <property type="term" value="P:glutamate biosynthetic process"/>
    <property type="evidence" value="ECO:0007669"/>
    <property type="project" value="UniProtKB-KW"/>
</dbReference>
<dbReference type="Gene3D" id="1.10.1060.10">
    <property type="entry name" value="Alpha-helical ferredoxin"/>
    <property type="match status" value="1"/>
</dbReference>
<comment type="pathway">
    <text evidence="7">Amino-acid biosynthesis.</text>
</comment>
<name>A0A382MRX6_9ZZZZ</name>
<dbReference type="Pfam" id="PF14691">
    <property type="entry name" value="Fer4_20"/>
    <property type="match status" value="1"/>
</dbReference>
<dbReference type="InterPro" id="IPR009051">
    <property type="entry name" value="Helical_ferredxn"/>
</dbReference>
<keyword evidence="2" id="KW-0479">Metal-binding</keyword>
<evidence type="ECO:0000256" key="2">
    <source>
        <dbReference type="ARBA" id="ARBA00022723"/>
    </source>
</evidence>
<proteinExistence type="predicted"/>
<keyword evidence="5" id="KW-0411">Iron-sulfur</keyword>
<keyword evidence="3" id="KW-0560">Oxidoreductase</keyword>
<dbReference type="SUPFAM" id="SSF46548">
    <property type="entry name" value="alpha-helical ferredoxin"/>
    <property type="match status" value="1"/>
</dbReference>
<dbReference type="Pfam" id="PF07992">
    <property type="entry name" value="Pyr_redox_2"/>
    <property type="match status" value="1"/>
</dbReference>
<gene>
    <name evidence="10" type="ORF">METZ01_LOCUS303739</name>
</gene>
<evidence type="ECO:0000256" key="7">
    <source>
        <dbReference type="ARBA" id="ARBA00029440"/>
    </source>
</evidence>
<accession>A0A382MRX6</accession>
<dbReference type="PRINTS" id="PR00419">
    <property type="entry name" value="ADXRDTASE"/>
</dbReference>
<evidence type="ECO:0000259" key="8">
    <source>
        <dbReference type="Pfam" id="PF07992"/>
    </source>
</evidence>
<keyword evidence="6" id="KW-0314">Glutamate biosynthesis</keyword>
<dbReference type="SUPFAM" id="SSF51971">
    <property type="entry name" value="Nucleotide-binding domain"/>
    <property type="match status" value="1"/>
</dbReference>
<dbReference type="InterPro" id="IPR006005">
    <property type="entry name" value="Glut_synth_ssu1"/>
</dbReference>
<feature type="non-terminal residue" evidence="10">
    <location>
        <position position="300"/>
    </location>
</feature>